<dbReference type="AlphaFoldDB" id="A0AAE0KEK9"/>
<dbReference type="EMBL" id="JAULSW010000007">
    <property type="protein sequence ID" value="KAK3374762.1"/>
    <property type="molecule type" value="Genomic_DNA"/>
</dbReference>
<name>A0AAE0KEK9_9PEZI</name>
<keyword evidence="2" id="KW-0472">Membrane</keyword>
<reference evidence="3" key="1">
    <citation type="journal article" date="2023" name="Mol. Phylogenet. Evol.">
        <title>Genome-scale phylogeny and comparative genomics of the fungal order Sordariales.</title>
        <authorList>
            <person name="Hensen N."/>
            <person name="Bonometti L."/>
            <person name="Westerberg I."/>
            <person name="Brannstrom I.O."/>
            <person name="Guillou S."/>
            <person name="Cros-Aarteil S."/>
            <person name="Calhoun S."/>
            <person name="Haridas S."/>
            <person name="Kuo A."/>
            <person name="Mondo S."/>
            <person name="Pangilinan J."/>
            <person name="Riley R."/>
            <person name="LaButti K."/>
            <person name="Andreopoulos B."/>
            <person name="Lipzen A."/>
            <person name="Chen C."/>
            <person name="Yan M."/>
            <person name="Daum C."/>
            <person name="Ng V."/>
            <person name="Clum A."/>
            <person name="Steindorff A."/>
            <person name="Ohm R.A."/>
            <person name="Martin F."/>
            <person name="Silar P."/>
            <person name="Natvig D.O."/>
            <person name="Lalanne C."/>
            <person name="Gautier V."/>
            <person name="Ament-Velasquez S.L."/>
            <person name="Kruys A."/>
            <person name="Hutchinson M.I."/>
            <person name="Powell A.J."/>
            <person name="Barry K."/>
            <person name="Miller A.N."/>
            <person name="Grigoriev I.V."/>
            <person name="Debuchy R."/>
            <person name="Gladieux P."/>
            <person name="Hiltunen Thoren M."/>
            <person name="Johannesson H."/>
        </authorList>
    </citation>
    <scope>NUCLEOTIDE SEQUENCE</scope>
    <source>
        <strain evidence="3">CBS 232.78</strain>
    </source>
</reference>
<gene>
    <name evidence="3" type="ORF">B0H63DRAFT_549033</name>
</gene>
<reference evidence="3" key="2">
    <citation type="submission" date="2023-06" db="EMBL/GenBank/DDBJ databases">
        <authorList>
            <consortium name="Lawrence Berkeley National Laboratory"/>
            <person name="Haridas S."/>
            <person name="Hensen N."/>
            <person name="Bonometti L."/>
            <person name="Westerberg I."/>
            <person name="Brannstrom I.O."/>
            <person name="Guillou S."/>
            <person name="Cros-Aarteil S."/>
            <person name="Calhoun S."/>
            <person name="Kuo A."/>
            <person name="Mondo S."/>
            <person name="Pangilinan J."/>
            <person name="Riley R."/>
            <person name="LaButti K."/>
            <person name="Andreopoulos B."/>
            <person name="Lipzen A."/>
            <person name="Chen C."/>
            <person name="Yanf M."/>
            <person name="Daum C."/>
            <person name="Ng V."/>
            <person name="Clum A."/>
            <person name="Steindorff A."/>
            <person name="Ohm R."/>
            <person name="Martin F."/>
            <person name="Silar P."/>
            <person name="Natvig D."/>
            <person name="Lalanne C."/>
            <person name="Gautier V."/>
            <person name="Ament-velasquez S.L."/>
            <person name="Kruys A."/>
            <person name="Hutchinson M.I."/>
            <person name="Powell A.J."/>
            <person name="Barry K."/>
            <person name="Miller A.N."/>
            <person name="Grigoriev I.V."/>
            <person name="Debuchy R."/>
            <person name="Gladieux P."/>
            <person name="Thoren M.H."/>
            <person name="Johannesson H."/>
        </authorList>
    </citation>
    <scope>NUCLEOTIDE SEQUENCE</scope>
    <source>
        <strain evidence="3">CBS 232.78</strain>
    </source>
</reference>
<accession>A0AAE0KEK9</accession>
<keyword evidence="2" id="KW-0812">Transmembrane</keyword>
<proteinExistence type="predicted"/>
<keyword evidence="4" id="KW-1185">Reference proteome</keyword>
<evidence type="ECO:0000256" key="1">
    <source>
        <dbReference type="SAM" id="MobiDB-lite"/>
    </source>
</evidence>
<evidence type="ECO:0000313" key="3">
    <source>
        <dbReference type="EMBL" id="KAK3374762.1"/>
    </source>
</evidence>
<evidence type="ECO:0000313" key="4">
    <source>
        <dbReference type="Proteomes" id="UP001285441"/>
    </source>
</evidence>
<protein>
    <submittedName>
        <fullName evidence="3">Uncharacterized protein</fullName>
    </submittedName>
</protein>
<feature type="region of interest" description="Disordered" evidence="1">
    <location>
        <begin position="46"/>
        <end position="107"/>
    </location>
</feature>
<keyword evidence="2" id="KW-1133">Transmembrane helix</keyword>
<evidence type="ECO:0000256" key="2">
    <source>
        <dbReference type="SAM" id="Phobius"/>
    </source>
</evidence>
<feature type="transmembrane region" description="Helical" evidence="2">
    <location>
        <begin position="134"/>
        <end position="156"/>
    </location>
</feature>
<comment type="caution">
    <text evidence="3">The sequence shown here is derived from an EMBL/GenBank/DDBJ whole genome shotgun (WGS) entry which is preliminary data.</text>
</comment>
<feature type="compositionally biased region" description="Low complexity" evidence="1">
    <location>
        <begin position="66"/>
        <end position="77"/>
    </location>
</feature>
<dbReference type="Proteomes" id="UP001285441">
    <property type="component" value="Unassembled WGS sequence"/>
</dbReference>
<sequence>MGVPDHYSQLPEAVEHNPPEVVTPAFIRAPEVVPLQDMNKDTWTMAGGGHSAHSSPSPGWAIPYPQQYQQQQQQPHDGLQHHQHQQMQYAAGWGSNDRPPQTSNYAHHDNAFLTSSHMPKTPAGGTEAAGSRKLTIWILSILVGIFAAAVIALAVVTGEMSKRASAAENTAAQAQLGICTSLGASCSDANVNAKGDGGLVSGSSGARTAITTVTVKATVSGGTMPTKETGAADTCPSIAASVATAPAATFNTVVIQDQSNGCGEKDEKISGTNFVAKLFGKVKFEMYCNSALGTTNSNAFAGLMAQDFEACMNACAGWTFANSASGNSANGTCAGVNYVPAYSNKTLVLAKNARGNCYLKGGPENKGGIKAPDGGYNSHAAFVVS</sequence>
<organism evidence="3 4">
    <name type="scientific">Podospora didyma</name>
    <dbReference type="NCBI Taxonomy" id="330526"/>
    <lineage>
        <taxon>Eukaryota</taxon>
        <taxon>Fungi</taxon>
        <taxon>Dikarya</taxon>
        <taxon>Ascomycota</taxon>
        <taxon>Pezizomycotina</taxon>
        <taxon>Sordariomycetes</taxon>
        <taxon>Sordariomycetidae</taxon>
        <taxon>Sordariales</taxon>
        <taxon>Podosporaceae</taxon>
        <taxon>Podospora</taxon>
    </lineage>
</organism>